<keyword evidence="3" id="KW-0804">Transcription</keyword>
<evidence type="ECO:0000256" key="2">
    <source>
        <dbReference type="ARBA" id="ARBA00023125"/>
    </source>
</evidence>
<keyword evidence="2" id="KW-0238">DNA-binding</keyword>
<reference evidence="5 6" key="1">
    <citation type="submission" date="2018-03" db="EMBL/GenBank/DDBJ databases">
        <title>Genomic Encyclopedia of Archaeal and Bacterial Type Strains, Phase II (KMG-II): from individual species to whole genera.</title>
        <authorList>
            <person name="Goeker M."/>
        </authorList>
    </citation>
    <scope>NUCLEOTIDE SEQUENCE [LARGE SCALE GENOMIC DNA]</scope>
    <source>
        <strain evidence="5 6">DSM 45312</strain>
    </source>
</reference>
<feature type="domain" description="HTH gntR-type" evidence="4">
    <location>
        <begin position="1"/>
        <end position="63"/>
    </location>
</feature>
<evidence type="ECO:0000313" key="6">
    <source>
        <dbReference type="Proteomes" id="UP000240542"/>
    </source>
</evidence>
<dbReference type="PANTHER" id="PTHR44846">
    <property type="entry name" value="MANNOSYL-D-GLYCERATE TRANSPORT/METABOLISM SYSTEM REPRESSOR MNGR-RELATED"/>
    <property type="match status" value="1"/>
</dbReference>
<keyword evidence="1" id="KW-0805">Transcription regulation</keyword>
<evidence type="ECO:0000313" key="5">
    <source>
        <dbReference type="EMBL" id="PSK87357.1"/>
    </source>
</evidence>
<dbReference type="SMART" id="SM00866">
    <property type="entry name" value="UTRA"/>
    <property type="match status" value="1"/>
</dbReference>
<dbReference type="Proteomes" id="UP000240542">
    <property type="component" value="Unassembled WGS sequence"/>
</dbReference>
<gene>
    <name evidence="5" type="ORF">CLV63_13212</name>
</gene>
<dbReference type="InterPro" id="IPR036388">
    <property type="entry name" value="WH-like_DNA-bd_sf"/>
</dbReference>
<dbReference type="GO" id="GO:0045892">
    <property type="term" value="P:negative regulation of DNA-templated transcription"/>
    <property type="evidence" value="ECO:0007669"/>
    <property type="project" value="TreeGrafter"/>
</dbReference>
<dbReference type="SUPFAM" id="SSF46785">
    <property type="entry name" value="Winged helix' DNA-binding domain"/>
    <property type="match status" value="1"/>
</dbReference>
<evidence type="ECO:0000256" key="3">
    <source>
        <dbReference type="ARBA" id="ARBA00023163"/>
    </source>
</evidence>
<comment type="caution">
    <text evidence="5">The sequence shown here is derived from an EMBL/GenBank/DDBJ whole genome shotgun (WGS) entry which is preliminary data.</text>
</comment>
<name>A0A2P8CQW4_9ACTN</name>
<dbReference type="EMBL" id="PYGA01000032">
    <property type="protein sequence ID" value="PSK87357.1"/>
    <property type="molecule type" value="Genomic_DNA"/>
</dbReference>
<dbReference type="InterPro" id="IPR000524">
    <property type="entry name" value="Tscrpt_reg_HTH_GntR"/>
</dbReference>
<dbReference type="InterPro" id="IPR050679">
    <property type="entry name" value="Bact_HTH_transcr_reg"/>
</dbReference>
<protein>
    <submittedName>
        <fullName evidence="5">GntR family transcriptional regulator</fullName>
    </submittedName>
</protein>
<dbReference type="Gene3D" id="3.40.1410.10">
    <property type="entry name" value="Chorismate lyase-like"/>
    <property type="match status" value="1"/>
</dbReference>
<accession>A0A2P8CQW4</accession>
<dbReference type="PANTHER" id="PTHR44846:SF17">
    <property type="entry name" value="GNTR-FAMILY TRANSCRIPTIONAL REGULATOR"/>
    <property type="match status" value="1"/>
</dbReference>
<evidence type="ECO:0000256" key="1">
    <source>
        <dbReference type="ARBA" id="ARBA00023015"/>
    </source>
</evidence>
<organism evidence="5 6">
    <name type="scientific">Murinocardiopsis flavida</name>
    <dbReference type="NCBI Taxonomy" id="645275"/>
    <lineage>
        <taxon>Bacteria</taxon>
        <taxon>Bacillati</taxon>
        <taxon>Actinomycetota</taxon>
        <taxon>Actinomycetes</taxon>
        <taxon>Streptosporangiales</taxon>
        <taxon>Nocardiopsidaceae</taxon>
        <taxon>Murinocardiopsis</taxon>
    </lineage>
</organism>
<sequence length="265" mass="29757">MANALRGAIQRGEYPPNEWLPNEGRLAEEFQVSRGTVRAALKILENEGRIGMRQGRGVYVRDFRPIVHLAAQVPGGTDAERFTDGYAPQLREAGYDRISESIEVQLETMRPKVAKRFGLPAEAEHNGSPQDRLVVLRQCDRFVDGRLWERQITHYPYSIAAETELMSPEHITDGIDQVLGRLGYTEDWSWDIVGARMPSPREVESFGVGHGIPLLVQERVAYAGDRVTRFTETTMPADRHQLLYAGGDAPAELLLLASDVSIFER</sequence>
<dbReference type="SUPFAM" id="SSF64288">
    <property type="entry name" value="Chorismate lyase-like"/>
    <property type="match status" value="1"/>
</dbReference>
<dbReference type="InterPro" id="IPR028978">
    <property type="entry name" value="Chorismate_lyase_/UTRA_dom_sf"/>
</dbReference>
<dbReference type="CDD" id="cd07377">
    <property type="entry name" value="WHTH_GntR"/>
    <property type="match status" value="1"/>
</dbReference>
<dbReference type="InterPro" id="IPR011663">
    <property type="entry name" value="UTRA"/>
</dbReference>
<dbReference type="GO" id="GO:0003700">
    <property type="term" value="F:DNA-binding transcription factor activity"/>
    <property type="evidence" value="ECO:0007669"/>
    <property type="project" value="InterPro"/>
</dbReference>
<dbReference type="GO" id="GO:0003677">
    <property type="term" value="F:DNA binding"/>
    <property type="evidence" value="ECO:0007669"/>
    <property type="project" value="UniProtKB-KW"/>
</dbReference>
<dbReference type="Gene3D" id="1.10.10.10">
    <property type="entry name" value="Winged helix-like DNA-binding domain superfamily/Winged helix DNA-binding domain"/>
    <property type="match status" value="1"/>
</dbReference>
<evidence type="ECO:0000259" key="4">
    <source>
        <dbReference type="PROSITE" id="PS50949"/>
    </source>
</evidence>
<dbReference type="Pfam" id="PF07702">
    <property type="entry name" value="UTRA"/>
    <property type="match status" value="1"/>
</dbReference>
<dbReference type="InterPro" id="IPR036390">
    <property type="entry name" value="WH_DNA-bd_sf"/>
</dbReference>
<dbReference type="PROSITE" id="PS50949">
    <property type="entry name" value="HTH_GNTR"/>
    <property type="match status" value="1"/>
</dbReference>
<dbReference type="PRINTS" id="PR00035">
    <property type="entry name" value="HTHGNTR"/>
</dbReference>
<dbReference type="AlphaFoldDB" id="A0A2P8CQW4"/>
<dbReference type="SMART" id="SM00345">
    <property type="entry name" value="HTH_GNTR"/>
    <property type="match status" value="1"/>
</dbReference>
<keyword evidence="6" id="KW-1185">Reference proteome</keyword>
<proteinExistence type="predicted"/>
<dbReference type="Pfam" id="PF00392">
    <property type="entry name" value="GntR"/>
    <property type="match status" value="1"/>
</dbReference>